<protein>
    <submittedName>
        <fullName evidence="2">Pyridoxamine 5'-phosphate oxidase family protein</fullName>
    </submittedName>
</protein>
<reference evidence="1" key="2">
    <citation type="submission" date="2023-01" db="EMBL/GenBank/DDBJ databases">
        <title>Human gut microbiome strain richness.</title>
        <authorList>
            <person name="Chen-Liaw A."/>
        </authorList>
    </citation>
    <scope>NUCLEOTIDE SEQUENCE</scope>
    <source>
        <strain evidence="1">RTP21484st1_H11_RTP21484_190118</strain>
    </source>
</reference>
<evidence type="ECO:0000313" key="3">
    <source>
        <dbReference type="Proteomes" id="UP000285610"/>
    </source>
</evidence>
<dbReference type="AlphaFoldDB" id="A0A415RYN9"/>
<reference evidence="2 3" key="1">
    <citation type="submission" date="2018-08" db="EMBL/GenBank/DDBJ databases">
        <title>A genome reference for cultivated species of the human gut microbiota.</title>
        <authorList>
            <person name="Zou Y."/>
            <person name="Xue W."/>
            <person name="Luo G."/>
        </authorList>
    </citation>
    <scope>NUCLEOTIDE SEQUENCE [LARGE SCALE GENOMIC DNA]</scope>
    <source>
        <strain evidence="2 3">AF33-12</strain>
    </source>
</reference>
<organism evidence="2 3">
    <name type="scientific">Mediterraneibacter gnavus</name>
    <name type="common">Ruminococcus gnavus</name>
    <dbReference type="NCBI Taxonomy" id="33038"/>
    <lineage>
        <taxon>Bacteria</taxon>
        <taxon>Bacillati</taxon>
        <taxon>Bacillota</taxon>
        <taxon>Clostridia</taxon>
        <taxon>Lachnospirales</taxon>
        <taxon>Lachnospiraceae</taxon>
        <taxon>Mediterraneibacter</taxon>
    </lineage>
</organism>
<accession>A0A415RYN9</accession>
<dbReference type="InterPro" id="IPR012349">
    <property type="entry name" value="Split_barrel_FMN-bd"/>
</dbReference>
<evidence type="ECO:0000313" key="2">
    <source>
        <dbReference type="EMBL" id="RHM67659.1"/>
    </source>
</evidence>
<sequence length="138" mass="15679">MVKLSEEANEIMAARFGKDTVISLATANNRIPYVRNVNAYYENGVFYIITHMLSNKMKQIEKNPTVGIAGEWFTAHGKAINLGYFGRKENHVIAGKLKEAFAEWIDNGHNNFDDENTIILCIELTDGRLFSHGTMYEF</sequence>
<dbReference type="Proteomes" id="UP000285610">
    <property type="component" value="Unassembled WGS sequence"/>
</dbReference>
<name>A0A415RYN9_MEDGN</name>
<dbReference type="Proteomes" id="UP001212160">
    <property type="component" value="Unassembled WGS sequence"/>
</dbReference>
<proteinExistence type="predicted"/>
<dbReference type="EMBL" id="JAQMLA010000107">
    <property type="protein sequence ID" value="MDB8688634.1"/>
    <property type="molecule type" value="Genomic_DNA"/>
</dbReference>
<dbReference type="Gene3D" id="2.30.110.10">
    <property type="entry name" value="Electron Transport, Fmn-binding Protein, Chain A"/>
    <property type="match status" value="1"/>
</dbReference>
<dbReference type="RefSeq" id="WP_118445512.1">
    <property type="nucleotide sequence ID" value="NZ_AP031447.1"/>
</dbReference>
<dbReference type="EMBL" id="QRQE01000097">
    <property type="protein sequence ID" value="RHM67659.1"/>
    <property type="molecule type" value="Genomic_DNA"/>
</dbReference>
<gene>
    <name evidence="2" type="ORF">DWZ50_19545</name>
    <name evidence="1" type="ORF">PNW85_18640</name>
</gene>
<comment type="caution">
    <text evidence="2">The sequence shown here is derived from an EMBL/GenBank/DDBJ whole genome shotgun (WGS) entry which is preliminary data.</text>
</comment>
<evidence type="ECO:0000313" key="1">
    <source>
        <dbReference type="EMBL" id="MDB8688634.1"/>
    </source>
</evidence>
<dbReference type="SUPFAM" id="SSF50475">
    <property type="entry name" value="FMN-binding split barrel"/>
    <property type="match status" value="1"/>
</dbReference>